<dbReference type="EMBL" id="JABANN010000876">
    <property type="protein sequence ID" value="KAF4652772.1"/>
    <property type="molecule type" value="Genomic_DNA"/>
</dbReference>
<gene>
    <name evidence="3" type="ORF">FOL46_009508</name>
    <name evidence="2" type="ORF">FOZ61_010376</name>
</gene>
<dbReference type="AlphaFoldDB" id="A0A7J6L0R5"/>
<feature type="region of interest" description="Disordered" evidence="1">
    <location>
        <begin position="107"/>
        <end position="128"/>
    </location>
</feature>
<evidence type="ECO:0000313" key="4">
    <source>
        <dbReference type="Proteomes" id="UP000570595"/>
    </source>
</evidence>
<comment type="caution">
    <text evidence="3">The sequence shown here is derived from an EMBL/GenBank/DDBJ whole genome shotgun (WGS) entry which is preliminary data.</text>
</comment>
<protein>
    <submittedName>
        <fullName evidence="3">Uncharacterized protein</fullName>
    </submittedName>
</protein>
<evidence type="ECO:0000313" key="2">
    <source>
        <dbReference type="EMBL" id="KAF4651547.1"/>
    </source>
</evidence>
<reference evidence="4 5" key="1">
    <citation type="submission" date="2020-04" db="EMBL/GenBank/DDBJ databases">
        <title>Perkinsus olseni comparative genomics.</title>
        <authorList>
            <person name="Bogema D.R."/>
        </authorList>
    </citation>
    <scope>NUCLEOTIDE SEQUENCE [LARGE SCALE GENOMIC DNA]</scope>
    <source>
        <strain evidence="2">ATCC PRA-179</strain>
        <strain evidence="3">ATCC PRA-31</strain>
    </source>
</reference>
<organism evidence="3 5">
    <name type="scientific">Perkinsus olseni</name>
    <name type="common">Perkinsus atlanticus</name>
    <dbReference type="NCBI Taxonomy" id="32597"/>
    <lineage>
        <taxon>Eukaryota</taxon>
        <taxon>Sar</taxon>
        <taxon>Alveolata</taxon>
        <taxon>Perkinsozoa</taxon>
        <taxon>Perkinsea</taxon>
        <taxon>Perkinsida</taxon>
        <taxon>Perkinsidae</taxon>
        <taxon>Perkinsus</taxon>
    </lineage>
</organism>
<dbReference type="EMBL" id="JABAHT010000837">
    <property type="protein sequence ID" value="KAF4651547.1"/>
    <property type="molecule type" value="Genomic_DNA"/>
</dbReference>
<dbReference type="Proteomes" id="UP000572268">
    <property type="component" value="Unassembled WGS sequence"/>
</dbReference>
<name>A0A7J6L0R5_PEROL</name>
<dbReference type="Proteomes" id="UP000570595">
    <property type="component" value="Unassembled WGS sequence"/>
</dbReference>
<proteinExistence type="predicted"/>
<dbReference type="OrthoDB" id="10577970at2759"/>
<evidence type="ECO:0000313" key="5">
    <source>
        <dbReference type="Proteomes" id="UP000572268"/>
    </source>
</evidence>
<feature type="compositionally biased region" description="Basic and acidic residues" evidence="1">
    <location>
        <begin position="116"/>
        <end position="128"/>
    </location>
</feature>
<evidence type="ECO:0000313" key="3">
    <source>
        <dbReference type="EMBL" id="KAF4652772.1"/>
    </source>
</evidence>
<sequence length="128" mass="14063">CSRVDYEAAKALLVRTCDGTPHPDMALKRFNAYQWDRKMEKVTDVLETVVKKVQAVAQVAPGHHSRGHRLVVKDSPAKIPTAVRVVFADSETMAILAARSRSPTRVVPSALASITADDREPDADQSRN</sequence>
<feature type="non-terminal residue" evidence="3">
    <location>
        <position position="128"/>
    </location>
</feature>
<evidence type="ECO:0000256" key="1">
    <source>
        <dbReference type="SAM" id="MobiDB-lite"/>
    </source>
</evidence>
<accession>A0A7J6L0R5</accession>